<dbReference type="PANTHER" id="PTHR30195">
    <property type="entry name" value="TYPE I SITE-SPECIFIC DEOXYRIBONUCLEASE PROTEIN SUBUNIT M AND R"/>
    <property type="match status" value="1"/>
</dbReference>
<comment type="subunit">
    <text evidence="3 11">The type I restriction/modification system is composed of three polypeptides R, M and S.</text>
</comment>
<dbReference type="Gene3D" id="3.40.50.300">
    <property type="entry name" value="P-loop containing nucleotide triphosphate hydrolases"/>
    <property type="match status" value="3"/>
</dbReference>
<evidence type="ECO:0000256" key="6">
    <source>
        <dbReference type="ARBA" id="ARBA00022747"/>
    </source>
</evidence>
<comment type="similarity">
    <text evidence="2 11">Belongs to the HsdR family.</text>
</comment>
<evidence type="ECO:0000256" key="4">
    <source>
        <dbReference type="ARBA" id="ARBA00022722"/>
    </source>
</evidence>
<proteinExistence type="inferred from homology"/>
<dbReference type="REBASE" id="395779">
    <property type="entry name" value="Nte12715ORF9495P"/>
</dbReference>
<evidence type="ECO:0000256" key="8">
    <source>
        <dbReference type="ARBA" id="ARBA00022801"/>
    </source>
</evidence>
<accession>A0A6G9YZ51</accession>
<organism evidence="13 14">
    <name type="scientific">Nocardia terpenica</name>
    <dbReference type="NCBI Taxonomy" id="455432"/>
    <lineage>
        <taxon>Bacteria</taxon>
        <taxon>Bacillati</taxon>
        <taxon>Actinomycetota</taxon>
        <taxon>Actinomycetes</taxon>
        <taxon>Mycobacteriales</taxon>
        <taxon>Nocardiaceae</taxon>
        <taxon>Nocardia</taxon>
    </lineage>
</organism>
<dbReference type="InterPro" id="IPR040980">
    <property type="entry name" value="SWI2_SNF2"/>
</dbReference>
<dbReference type="InterPro" id="IPR027417">
    <property type="entry name" value="P-loop_NTPase"/>
</dbReference>
<dbReference type="InterPro" id="IPR055180">
    <property type="entry name" value="HsdR_RecA-like_helicase_dom_2"/>
</dbReference>
<name>A0A6G9YZ51_9NOCA</name>
<dbReference type="Gene3D" id="3.90.1570.50">
    <property type="match status" value="1"/>
</dbReference>
<evidence type="ECO:0000256" key="2">
    <source>
        <dbReference type="ARBA" id="ARBA00008598"/>
    </source>
</evidence>
<evidence type="ECO:0000256" key="10">
    <source>
        <dbReference type="ARBA" id="ARBA00023125"/>
    </source>
</evidence>
<sequence length="1069" mass="120543">MSQYDEANLEHGVLDILGELSWKPWEGKRIAKGSGERESWEELIIPHRLRKAIKQINPDLPDSSVQEVVNLVLSPESLSLEAENSRIHSYVVDGIRISYVDEFGAEQNPTVRLIDHVDPYRNDFLAVNQVTVRDGDEKCRFDVVLYVNGLPLALIELKKMGDPYATVETGHGQLMRYTRQVWKAFRCNVICLSSDGVLARYGTAFTPYNHFAPWNVDEVGKPIPQPAPEWDQSELSLALYGLFEPRRFIELVGGYVAFSQDDKGQQKRIAKPHQYFAVSKAVEKTIEAVRSNGKAGVVWHTQGSGKSMEMELYANQVMRHRALGSPTIVVITDRTDLDDQLFDGFNASELLPEKPIQVTSREELRTGLTNRRTGGIYFTTLQKFSRTKQEKDAGRQHPLLSDRRNVIVIVDEAHRSHYDDLNGYARHLRDALPYATMIAFTGTPIRQAERDTQAVFGDYIDVYDLTRAVRDGATVPVFYESRLIPVHLPNDIDAEQLDEEADKATEGLDDAERARMEQAVTALNAVYGAPDRLDKLATDIVAHWETRSEAMKEFIGVPGKGMIVCSTRDICADLYKRIIAIRPDWHGDGSTEGKIKVVYHTDAKDKEKKQHLLEHRLRPSEHKTVQRRMKSPVDGLELIIVKDMLLTGFDAPPLHTLYLDRTMRGAQLMQTLARVNRTYENKQDGLMVGYAPLHDNLLEALAEYTDEDQQEKPMGRDTETALAAVHDAIDVLSQLLSGYPWREKLSAGGPTAYRDAVWGAANYLRDPQHPDNQVDDPDEPTLKERFSRQASRLARFYALCRTSGDLNGLRDDIGYFHEVRVCMAKFDAAERQSEGRPIPADVELMLKHITAGAIEAGEVTDLFSAAGLERPNLANLDESYIKHLQAARNPALAIEALRRLVQQEMRKVTKHNVVRQQSFSDRLIDLMRKYTKQNITAAEVIAKLIEMAKEISTDADRGKRFDPPLDTAQLAFYDAVAAKGTIAALMGGGNASEGEKKLAAIARDLVREVHNNLSPDWVARDDVQAKLRSIIKRLLAKHGYPPEEERDAIEKVIQQLDTFADEWSPDTER</sequence>
<dbReference type="AlphaFoldDB" id="A0A6G9YZ51"/>
<dbReference type="PROSITE" id="PS51192">
    <property type="entry name" value="HELICASE_ATP_BIND_1"/>
    <property type="match status" value="1"/>
</dbReference>
<dbReference type="CDD" id="cd18800">
    <property type="entry name" value="SF2_C_EcoR124I-like"/>
    <property type="match status" value="1"/>
</dbReference>
<dbReference type="RefSeq" id="WP_167485814.1">
    <property type="nucleotide sequence ID" value="NZ_CP046173.1"/>
</dbReference>
<evidence type="ECO:0000259" key="12">
    <source>
        <dbReference type="PROSITE" id="PS51192"/>
    </source>
</evidence>
<dbReference type="GO" id="GO:0005524">
    <property type="term" value="F:ATP binding"/>
    <property type="evidence" value="ECO:0007669"/>
    <property type="project" value="UniProtKB-KW"/>
</dbReference>
<dbReference type="PANTHER" id="PTHR30195:SF15">
    <property type="entry name" value="TYPE I RESTRICTION ENZYME HINDI ENDONUCLEASE SUBUNIT"/>
    <property type="match status" value="1"/>
</dbReference>
<keyword evidence="7" id="KW-0255">Endonuclease</keyword>
<evidence type="ECO:0000256" key="5">
    <source>
        <dbReference type="ARBA" id="ARBA00022741"/>
    </source>
</evidence>
<comment type="function">
    <text evidence="11">Subunit R is required for both nuclease and ATPase activities, but not for modification.</text>
</comment>
<evidence type="ECO:0000256" key="9">
    <source>
        <dbReference type="ARBA" id="ARBA00022840"/>
    </source>
</evidence>
<protein>
    <recommendedName>
        <fullName evidence="11">Type I restriction enzyme endonuclease subunit</fullName>
        <shortName evidence="11">R protein</shortName>
        <ecNumber evidence="11">3.1.21.3</ecNumber>
    </recommendedName>
</protein>
<dbReference type="SUPFAM" id="SSF52540">
    <property type="entry name" value="P-loop containing nucleoside triphosphate hydrolases"/>
    <property type="match status" value="2"/>
</dbReference>
<dbReference type="InterPro" id="IPR004473">
    <property type="entry name" value="Restrct_endonuc_typeI_HsdR"/>
</dbReference>
<dbReference type="CDD" id="cd18030">
    <property type="entry name" value="DEXHc_RE_I_HsdR"/>
    <property type="match status" value="1"/>
</dbReference>
<dbReference type="Pfam" id="PF04313">
    <property type="entry name" value="HSDR_N"/>
    <property type="match status" value="1"/>
</dbReference>
<keyword evidence="5 11" id="KW-0547">Nucleotide-binding</keyword>
<dbReference type="Pfam" id="PF11867">
    <property type="entry name" value="T1RH-like_C"/>
    <property type="match status" value="1"/>
</dbReference>
<reference evidence="13 14" key="1">
    <citation type="journal article" date="2019" name="ACS Chem. Biol.">
        <title>Identification and Mobilization of a Cryptic Antibiotic Biosynthesis Gene Locus from a Human-Pathogenic Nocardia Isolate.</title>
        <authorList>
            <person name="Herisse M."/>
            <person name="Ishida K."/>
            <person name="Porter J.L."/>
            <person name="Howden B."/>
            <person name="Hertweck C."/>
            <person name="Stinear T.P."/>
            <person name="Pidot S.J."/>
        </authorList>
    </citation>
    <scope>NUCLEOTIDE SEQUENCE [LARGE SCALE GENOMIC DNA]</scope>
    <source>
        <strain evidence="13 14">AUSMDU00012715</strain>
    </source>
</reference>
<gene>
    <name evidence="13" type="ORF">F6W96_09485</name>
</gene>
<keyword evidence="10 11" id="KW-0238">DNA-binding</keyword>
<dbReference type="CDD" id="cd22332">
    <property type="entry name" value="HsdR_N"/>
    <property type="match status" value="1"/>
</dbReference>
<evidence type="ECO:0000256" key="1">
    <source>
        <dbReference type="ARBA" id="ARBA00000851"/>
    </source>
</evidence>
<evidence type="ECO:0000256" key="3">
    <source>
        <dbReference type="ARBA" id="ARBA00011296"/>
    </source>
</evidence>
<dbReference type="EC" id="3.1.21.3" evidence="11"/>
<dbReference type="GO" id="GO:0003677">
    <property type="term" value="F:DNA binding"/>
    <property type="evidence" value="ECO:0007669"/>
    <property type="project" value="UniProtKB-KW"/>
</dbReference>
<dbReference type="InterPro" id="IPR021810">
    <property type="entry name" value="T1RH-like_C"/>
</dbReference>
<feature type="domain" description="Helicase ATP-binding" evidence="12">
    <location>
        <begin position="287"/>
        <end position="462"/>
    </location>
</feature>
<dbReference type="Pfam" id="PF18766">
    <property type="entry name" value="SWI2_SNF2"/>
    <property type="match status" value="1"/>
</dbReference>
<dbReference type="NCBIfam" id="TIGR00348">
    <property type="entry name" value="hsdR"/>
    <property type="match status" value="1"/>
</dbReference>
<evidence type="ECO:0000256" key="7">
    <source>
        <dbReference type="ARBA" id="ARBA00022759"/>
    </source>
</evidence>
<evidence type="ECO:0000313" key="13">
    <source>
        <dbReference type="EMBL" id="QIS18482.1"/>
    </source>
</evidence>
<dbReference type="GO" id="GO:0009307">
    <property type="term" value="P:DNA restriction-modification system"/>
    <property type="evidence" value="ECO:0007669"/>
    <property type="project" value="UniProtKB-KW"/>
</dbReference>
<evidence type="ECO:0000313" key="14">
    <source>
        <dbReference type="Proteomes" id="UP000500953"/>
    </source>
</evidence>
<keyword evidence="8 11" id="KW-0378">Hydrolase</keyword>
<keyword evidence="4" id="KW-0540">Nuclease</keyword>
<dbReference type="Proteomes" id="UP000500953">
    <property type="component" value="Chromosome"/>
</dbReference>
<dbReference type="InterPro" id="IPR014001">
    <property type="entry name" value="Helicase_ATP-bd"/>
</dbReference>
<comment type="catalytic activity">
    <reaction evidence="1 11">
        <text>Endonucleolytic cleavage of DNA to give random double-stranded fragments with terminal 5'-phosphates, ATP is simultaneously hydrolyzed.</text>
        <dbReference type="EC" id="3.1.21.3"/>
    </reaction>
</comment>
<dbReference type="EMBL" id="CP046173">
    <property type="protein sequence ID" value="QIS18482.1"/>
    <property type="molecule type" value="Genomic_DNA"/>
</dbReference>
<keyword evidence="6 11" id="KW-0680">Restriction system</keyword>
<dbReference type="InterPro" id="IPR051268">
    <property type="entry name" value="Type-I_R_enzyme_R_subunit"/>
</dbReference>
<dbReference type="InterPro" id="IPR007409">
    <property type="entry name" value="Restrct_endonuc_type1_HsdR_N"/>
</dbReference>
<evidence type="ECO:0000256" key="11">
    <source>
        <dbReference type="RuleBase" id="RU364115"/>
    </source>
</evidence>
<dbReference type="SMART" id="SM00487">
    <property type="entry name" value="DEXDc"/>
    <property type="match status" value="1"/>
</dbReference>
<dbReference type="Pfam" id="PF22679">
    <property type="entry name" value="T1R_D3-like"/>
    <property type="match status" value="1"/>
</dbReference>
<keyword evidence="9 11" id="KW-0067">ATP-binding</keyword>
<dbReference type="GO" id="GO:0009035">
    <property type="term" value="F:type I site-specific deoxyribonuclease activity"/>
    <property type="evidence" value="ECO:0007669"/>
    <property type="project" value="UniProtKB-EC"/>
</dbReference>